<dbReference type="Proteomes" id="UP000577891">
    <property type="component" value="Unassembled WGS sequence"/>
</dbReference>
<dbReference type="RefSeq" id="WP_182980500.1">
    <property type="nucleotide sequence ID" value="NZ_BAABGB010000008.1"/>
</dbReference>
<keyword evidence="6" id="KW-1185">Reference proteome</keyword>
<feature type="domain" description="HTH araC/xylS-type" evidence="4">
    <location>
        <begin position="92"/>
        <end position="190"/>
    </location>
</feature>
<dbReference type="InterPro" id="IPR050204">
    <property type="entry name" value="AraC_XylS_family_regulators"/>
</dbReference>
<dbReference type="SMART" id="SM00342">
    <property type="entry name" value="HTH_ARAC"/>
    <property type="match status" value="1"/>
</dbReference>
<sequence length="192" mass="21471">MDQETDHAEYALGQNRFLVVDIEAGLIDPPLRETMARQHFLHLPSPARYLVDFMRVSCQQGTVSAELVTQWAPLLCASLMAYHTGQDDGRLASLMRAIEVNPGGIWTTTVMARLAGVSPSRLHVLFRERTGLTPRAWVNAERIRQLRLWMNETSEPLAALALRAGFCDQSAMTRAFQRETGMTPGAFRRASS</sequence>
<dbReference type="Gene3D" id="1.10.10.60">
    <property type="entry name" value="Homeodomain-like"/>
    <property type="match status" value="1"/>
</dbReference>
<evidence type="ECO:0000259" key="4">
    <source>
        <dbReference type="PROSITE" id="PS01124"/>
    </source>
</evidence>
<keyword evidence="3" id="KW-0804">Transcription</keyword>
<dbReference type="GO" id="GO:0003700">
    <property type="term" value="F:DNA-binding transcription factor activity"/>
    <property type="evidence" value="ECO:0007669"/>
    <property type="project" value="InterPro"/>
</dbReference>
<keyword evidence="2" id="KW-0238">DNA-binding</keyword>
<proteinExistence type="predicted"/>
<gene>
    <name evidence="5" type="ORF">HLH35_18240</name>
</gene>
<evidence type="ECO:0000313" key="6">
    <source>
        <dbReference type="Proteomes" id="UP000577891"/>
    </source>
</evidence>
<dbReference type="InterPro" id="IPR009057">
    <property type="entry name" value="Homeodomain-like_sf"/>
</dbReference>
<dbReference type="GO" id="GO:0043565">
    <property type="term" value="F:sequence-specific DNA binding"/>
    <property type="evidence" value="ECO:0007669"/>
    <property type="project" value="InterPro"/>
</dbReference>
<reference evidence="5 6" key="1">
    <citation type="submission" date="2020-04" db="EMBL/GenBank/DDBJ databases">
        <title>Description of novel Gluconacetobacter.</title>
        <authorList>
            <person name="Sombolestani A."/>
        </authorList>
    </citation>
    <scope>NUCLEOTIDE SEQUENCE [LARGE SCALE GENOMIC DNA]</scope>
    <source>
        <strain evidence="5 6">LMG 27724</strain>
    </source>
</reference>
<comment type="caution">
    <text evidence="5">The sequence shown here is derived from an EMBL/GenBank/DDBJ whole genome shotgun (WGS) entry which is preliminary data.</text>
</comment>
<dbReference type="EMBL" id="JABEQE010000025">
    <property type="protein sequence ID" value="MBB2174031.1"/>
    <property type="molecule type" value="Genomic_DNA"/>
</dbReference>
<accession>A0A7W4J3J2</accession>
<name>A0A7W4J3J2_9PROT</name>
<dbReference type="InterPro" id="IPR018060">
    <property type="entry name" value="HTH_AraC"/>
</dbReference>
<evidence type="ECO:0000313" key="5">
    <source>
        <dbReference type="EMBL" id="MBB2174031.1"/>
    </source>
</evidence>
<keyword evidence="1" id="KW-0805">Transcription regulation</keyword>
<dbReference type="PANTHER" id="PTHR46796">
    <property type="entry name" value="HTH-TYPE TRANSCRIPTIONAL ACTIVATOR RHAS-RELATED"/>
    <property type="match status" value="1"/>
</dbReference>
<dbReference type="Pfam" id="PF12833">
    <property type="entry name" value="HTH_18"/>
    <property type="match status" value="1"/>
</dbReference>
<evidence type="ECO:0000256" key="1">
    <source>
        <dbReference type="ARBA" id="ARBA00023015"/>
    </source>
</evidence>
<organism evidence="5 6">
    <name type="scientific">Gluconacetobacter asukensis</name>
    <dbReference type="NCBI Taxonomy" id="1017181"/>
    <lineage>
        <taxon>Bacteria</taxon>
        <taxon>Pseudomonadati</taxon>
        <taxon>Pseudomonadota</taxon>
        <taxon>Alphaproteobacteria</taxon>
        <taxon>Acetobacterales</taxon>
        <taxon>Acetobacteraceae</taxon>
        <taxon>Gluconacetobacter</taxon>
    </lineage>
</organism>
<evidence type="ECO:0000256" key="3">
    <source>
        <dbReference type="ARBA" id="ARBA00023163"/>
    </source>
</evidence>
<evidence type="ECO:0000256" key="2">
    <source>
        <dbReference type="ARBA" id="ARBA00023125"/>
    </source>
</evidence>
<dbReference type="PANTHER" id="PTHR46796:SF2">
    <property type="entry name" value="TRANSCRIPTIONAL REGULATORY PROTEIN"/>
    <property type="match status" value="1"/>
</dbReference>
<dbReference type="AlphaFoldDB" id="A0A7W4J3J2"/>
<dbReference type="SUPFAM" id="SSF46689">
    <property type="entry name" value="Homeodomain-like"/>
    <property type="match status" value="2"/>
</dbReference>
<protein>
    <submittedName>
        <fullName evidence="5">Helix-turn-helix transcriptional regulator</fullName>
    </submittedName>
</protein>
<dbReference type="PROSITE" id="PS01124">
    <property type="entry name" value="HTH_ARAC_FAMILY_2"/>
    <property type="match status" value="1"/>
</dbReference>